<proteinExistence type="predicted"/>
<reference evidence="3" key="1">
    <citation type="journal article" date="2019" name="Int. J. Syst. Evol. Microbiol.">
        <title>The Global Catalogue of Microorganisms (GCM) 10K type strain sequencing project: providing services to taxonomists for standard genome sequencing and annotation.</title>
        <authorList>
            <consortium name="The Broad Institute Genomics Platform"/>
            <consortium name="The Broad Institute Genome Sequencing Center for Infectious Disease"/>
            <person name="Wu L."/>
            <person name="Ma J."/>
        </authorList>
    </citation>
    <scope>NUCLEOTIDE SEQUENCE [LARGE SCALE GENOMIC DNA]</scope>
    <source>
        <strain evidence="3">KLKA75</strain>
    </source>
</reference>
<keyword evidence="3" id="KW-1185">Reference proteome</keyword>
<gene>
    <name evidence="2" type="ORF">ACFPCY_09760</name>
</gene>
<dbReference type="RefSeq" id="WP_378253486.1">
    <property type="nucleotide sequence ID" value="NZ_JBHSIT010000002.1"/>
</dbReference>
<name>A0ABV9TWE2_9ACTN</name>
<dbReference type="EMBL" id="JBHSIT010000002">
    <property type="protein sequence ID" value="MFC4907605.1"/>
    <property type="molecule type" value="Genomic_DNA"/>
</dbReference>
<keyword evidence="1" id="KW-0812">Transmembrane</keyword>
<evidence type="ECO:0000313" key="2">
    <source>
        <dbReference type="EMBL" id="MFC4907605.1"/>
    </source>
</evidence>
<comment type="caution">
    <text evidence="2">The sequence shown here is derived from an EMBL/GenBank/DDBJ whole genome shotgun (WGS) entry which is preliminary data.</text>
</comment>
<evidence type="ECO:0000256" key="1">
    <source>
        <dbReference type="SAM" id="Phobius"/>
    </source>
</evidence>
<feature type="transmembrane region" description="Helical" evidence="1">
    <location>
        <begin position="70"/>
        <end position="86"/>
    </location>
</feature>
<evidence type="ECO:0000313" key="3">
    <source>
        <dbReference type="Proteomes" id="UP001595872"/>
    </source>
</evidence>
<protein>
    <submittedName>
        <fullName evidence="2">Uncharacterized protein</fullName>
    </submittedName>
</protein>
<feature type="transmembrane region" description="Helical" evidence="1">
    <location>
        <begin position="106"/>
        <end position="126"/>
    </location>
</feature>
<accession>A0ABV9TWE2</accession>
<keyword evidence="1" id="KW-1133">Transmembrane helix</keyword>
<keyword evidence="1" id="KW-0472">Membrane</keyword>
<dbReference type="Proteomes" id="UP001595872">
    <property type="component" value="Unassembled WGS sequence"/>
</dbReference>
<organism evidence="2 3">
    <name type="scientific">Actinomadura gamaensis</name>
    <dbReference type="NCBI Taxonomy" id="1763541"/>
    <lineage>
        <taxon>Bacteria</taxon>
        <taxon>Bacillati</taxon>
        <taxon>Actinomycetota</taxon>
        <taxon>Actinomycetes</taxon>
        <taxon>Streptosporangiales</taxon>
        <taxon>Thermomonosporaceae</taxon>
        <taxon>Actinomadura</taxon>
    </lineage>
</organism>
<sequence length="131" mass="13786">MTTRTTPASTPRTAIGGARGRHRTLLIATCLALVLVAASDEATGYDGPGPFIDLAFAALTALVRWRFTPLLVVPMSVFLLVGGLASSEFASRLAEPRHVLEFTAGWLQMLGLLAAAVLAAACVAHARRTSR</sequence>